<accession>A0A840UPK5</accession>
<comment type="similarity">
    <text evidence="1">Belongs to the pseudouridine synthase RluA family.</text>
</comment>
<protein>
    <submittedName>
        <fullName evidence="4">tRNA pseudouridine32 synthase/23S rRNA pseudouridine746 synthase</fullName>
        <ecNumber evidence="4">5.4.99.28</ecNumber>
        <ecNumber evidence="4">5.4.99.29</ecNumber>
    </submittedName>
</protein>
<dbReference type="GO" id="GO:0000455">
    <property type="term" value="P:enzyme-directed rRNA pseudouridine synthesis"/>
    <property type="evidence" value="ECO:0007669"/>
    <property type="project" value="TreeGrafter"/>
</dbReference>
<organism evidence="4 5">
    <name type="scientific">Desulfoprunum benzoelyticum</name>
    <dbReference type="NCBI Taxonomy" id="1506996"/>
    <lineage>
        <taxon>Bacteria</taxon>
        <taxon>Pseudomonadati</taxon>
        <taxon>Thermodesulfobacteriota</taxon>
        <taxon>Desulfobulbia</taxon>
        <taxon>Desulfobulbales</taxon>
        <taxon>Desulfobulbaceae</taxon>
        <taxon>Desulfoprunum</taxon>
    </lineage>
</organism>
<dbReference type="GO" id="GO:0003723">
    <property type="term" value="F:RNA binding"/>
    <property type="evidence" value="ECO:0007669"/>
    <property type="project" value="InterPro"/>
</dbReference>
<dbReference type="Proteomes" id="UP000539642">
    <property type="component" value="Unassembled WGS sequence"/>
</dbReference>
<comment type="caution">
    <text evidence="4">The sequence shown here is derived from an EMBL/GenBank/DDBJ whole genome shotgun (WGS) entry which is preliminary data.</text>
</comment>
<dbReference type="GO" id="GO:0160151">
    <property type="term" value="F:tRNA pseudouridine(32) synthase activity"/>
    <property type="evidence" value="ECO:0007669"/>
    <property type="project" value="UniProtKB-EC"/>
</dbReference>
<dbReference type="AlphaFoldDB" id="A0A840UPK5"/>
<dbReference type="CDD" id="cd02869">
    <property type="entry name" value="PseudoU_synth_RluA_like"/>
    <property type="match status" value="1"/>
</dbReference>
<dbReference type="EMBL" id="JACHEO010000001">
    <property type="protein sequence ID" value="MBB5346483.1"/>
    <property type="molecule type" value="Genomic_DNA"/>
</dbReference>
<evidence type="ECO:0000256" key="2">
    <source>
        <dbReference type="SAM" id="MobiDB-lite"/>
    </source>
</evidence>
<feature type="domain" description="Pseudouridine synthase RsuA/RluA-like" evidence="3">
    <location>
        <begin position="94"/>
        <end position="232"/>
    </location>
</feature>
<sequence>MANNPAPIIARLTVAETTATAPDLLAAATGLSKTAVKEAMAKGAVWLQRSGSKERRIRKAAVALRAGDHLALYYDPAILALAPPPPLLLAAERYYSVWYKPAGLLSQGSRFGDHCSLLRHAEKLKEIGAAARLLHRLDREARGLVLLAHGRSAAAALSRMFQTREIEKRYRAEIHGILGPVGEVMVCDAPLDGKTSRTVVTVQEICAERGTSRVDIVLETGRYHQIRRHLSSLGHPLVGDRRYGAGNDSAELQLVAWSLAFICPFTGRQRRYSLDNDGSANVLSCDPADRPGSLPRTRPRHLPTGSF</sequence>
<dbReference type="EC" id="5.4.99.28" evidence="4"/>
<dbReference type="SUPFAM" id="SSF55120">
    <property type="entry name" value="Pseudouridine synthase"/>
    <property type="match status" value="1"/>
</dbReference>
<reference evidence="4 5" key="1">
    <citation type="submission" date="2020-08" db="EMBL/GenBank/DDBJ databases">
        <title>Genomic Encyclopedia of Type Strains, Phase IV (KMG-IV): sequencing the most valuable type-strain genomes for metagenomic binning, comparative biology and taxonomic classification.</title>
        <authorList>
            <person name="Goeker M."/>
        </authorList>
    </citation>
    <scope>NUCLEOTIDE SEQUENCE [LARGE SCALE GENOMIC DNA]</scope>
    <source>
        <strain evidence="4 5">DSM 28570</strain>
    </source>
</reference>
<dbReference type="EC" id="5.4.99.29" evidence="4"/>
<evidence type="ECO:0000313" key="4">
    <source>
        <dbReference type="EMBL" id="MBB5346483.1"/>
    </source>
</evidence>
<dbReference type="InterPro" id="IPR020103">
    <property type="entry name" value="PsdUridine_synth_cat_dom_sf"/>
</dbReference>
<dbReference type="PANTHER" id="PTHR21600">
    <property type="entry name" value="MITOCHONDRIAL RNA PSEUDOURIDINE SYNTHASE"/>
    <property type="match status" value="1"/>
</dbReference>
<dbReference type="InterPro" id="IPR006145">
    <property type="entry name" value="PsdUridine_synth_RsuA/RluA"/>
</dbReference>
<dbReference type="InterPro" id="IPR050188">
    <property type="entry name" value="RluA_PseudoU_synthase"/>
</dbReference>
<evidence type="ECO:0000313" key="5">
    <source>
        <dbReference type="Proteomes" id="UP000539642"/>
    </source>
</evidence>
<dbReference type="PANTHER" id="PTHR21600:SF87">
    <property type="entry name" value="RNA PSEUDOURIDYLATE SYNTHASE DOMAIN-CONTAINING PROTEIN 1"/>
    <property type="match status" value="1"/>
</dbReference>
<dbReference type="Pfam" id="PF00849">
    <property type="entry name" value="PseudoU_synth_2"/>
    <property type="match status" value="1"/>
</dbReference>
<dbReference type="Gene3D" id="3.30.2350.10">
    <property type="entry name" value="Pseudouridine synthase"/>
    <property type="match status" value="1"/>
</dbReference>
<proteinExistence type="inferred from homology"/>
<name>A0A840UPK5_9BACT</name>
<dbReference type="RefSeq" id="WP_205240135.1">
    <property type="nucleotide sequence ID" value="NZ_JACHEO010000001.1"/>
</dbReference>
<evidence type="ECO:0000256" key="1">
    <source>
        <dbReference type="ARBA" id="ARBA00010876"/>
    </source>
</evidence>
<feature type="region of interest" description="Disordered" evidence="2">
    <location>
        <begin position="285"/>
        <end position="307"/>
    </location>
</feature>
<keyword evidence="4" id="KW-0413">Isomerase</keyword>
<gene>
    <name evidence="4" type="ORF">HNQ81_000190</name>
</gene>
<evidence type="ECO:0000259" key="3">
    <source>
        <dbReference type="Pfam" id="PF00849"/>
    </source>
</evidence>
<dbReference type="GO" id="GO:0160142">
    <property type="term" value="F:23S rRNA pseudouridine(746) synthase activity"/>
    <property type="evidence" value="ECO:0007669"/>
    <property type="project" value="UniProtKB-EC"/>
</dbReference>
<keyword evidence="5" id="KW-1185">Reference proteome</keyword>